<organism evidence="6 7">
    <name type="scientific">Rheinheimera tilapiae</name>
    <dbReference type="NCBI Taxonomy" id="875043"/>
    <lineage>
        <taxon>Bacteria</taxon>
        <taxon>Pseudomonadati</taxon>
        <taxon>Pseudomonadota</taxon>
        <taxon>Gammaproteobacteria</taxon>
        <taxon>Chromatiales</taxon>
        <taxon>Chromatiaceae</taxon>
        <taxon>Rheinheimera</taxon>
    </lineage>
</organism>
<keyword evidence="3 6" id="KW-0418">Kinase</keyword>
<evidence type="ECO:0000313" key="7">
    <source>
        <dbReference type="Proteomes" id="UP001589813"/>
    </source>
</evidence>
<evidence type="ECO:0000256" key="1">
    <source>
        <dbReference type="ARBA" id="ARBA00009924"/>
    </source>
</evidence>
<gene>
    <name evidence="6" type="ORF">ACFFJP_19615</name>
</gene>
<evidence type="ECO:0000259" key="5">
    <source>
        <dbReference type="Pfam" id="PF03976"/>
    </source>
</evidence>
<accession>A0ABV6BLZ2</accession>
<evidence type="ECO:0000256" key="2">
    <source>
        <dbReference type="ARBA" id="ARBA00022679"/>
    </source>
</evidence>
<comment type="similarity">
    <text evidence="1">Belongs to the polyphosphate kinase 2 (PPK2) family. Class I subfamily.</text>
</comment>
<feature type="domain" description="Polyphosphate kinase-2-related" evidence="5">
    <location>
        <begin position="6"/>
        <end position="226"/>
    </location>
</feature>
<protein>
    <submittedName>
        <fullName evidence="6">Polyphosphate kinase 2 family protein</fullName>
    </submittedName>
</protein>
<proteinExistence type="inferred from homology"/>
<evidence type="ECO:0000256" key="4">
    <source>
        <dbReference type="SAM" id="Coils"/>
    </source>
</evidence>
<dbReference type="InterPro" id="IPR027417">
    <property type="entry name" value="P-loop_NTPase"/>
</dbReference>
<dbReference type="InterPro" id="IPR022488">
    <property type="entry name" value="PPK2-related"/>
</dbReference>
<sequence>MSGKKNSRQDAEQQLAALQHQLVLLQQAMSRQQRGAVVVLEGPDAAGKGGIIRRLGWCLDPRWLHVWPTNAPNEPERTQHWLQRFWQRVPQQGHWAVFDRSWYGRVLVERVEQLATPEVWLRAYDQINAFEQTLQQEGFVLVKIWLDISAETQLKRFTERYQDPAKQWKLTAEDIRNRARWEDYVLARDEMFTRTSTRHAPWQLIDANDKDQARLAVFQLLQQEFSKNLSMTPPLLPAAVTTFFAGTSPHSDASDHNA</sequence>
<dbReference type="GO" id="GO:0016301">
    <property type="term" value="F:kinase activity"/>
    <property type="evidence" value="ECO:0007669"/>
    <property type="project" value="UniProtKB-KW"/>
</dbReference>
<dbReference type="RefSeq" id="WP_377248386.1">
    <property type="nucleotide sequence ID" value="NZ_JBHLXP010000005.1"/>
</dbReference>
<dbReference type="PANTHER" id="PTHR34383">
    <property type="entry name" value="POLYPHOSPHATE:AMP PHOSPHOTRANSFERASE-RELATED"/>
    <property type="match status" value="1"/>
</dbReference>
<dbReference type="SUPFAM" id="SSF52540">
    <property type="entry name" value="P-loop containing nucleoside triphosphate hydrolases"/>
    <property type="match status" value="1"/>
</dbReference>
<comment type="caution">
    <text evidence="6">The sequence shown here is derived from an EMBL/GenBank/DDBJ whole genome shotgun (WGS) entry which is preliminary data.</text>
</comment>
<dbReference type="InterPro" id="IPR016898">
    <property type="entry name" value="Polyphosphate_phosphotransfera"/>
</dbReference>
<feature type="coiled-coil region" evidence="4">
    <location>
        <begin position="1"/>
        <end position="28"/>
    </location>
</feature>
<dbReference type="PANTHER" id="PTHR34383:SF3">
    <property type="entry name" value="POLYPHOSPHATE:AMP PHOSPHOTRANSFERASE"/>
    <property type="match status" value="1"/>
</dbReference>
<keyword evidence="7" id="KW-1185">Reference proteome</keyword>
<dbReference type="Gene3D" id="3.40.50.300">
    <property type="entry name" value="P-loop containing nucleotide triphosphate hydrolases"/>
    <property type="match status" value="1"/>
</dbReference>
<dbReference type="EMBL" id="JBHLXP010000005">
    <property type="protein sequence ID" value="MFC0050500.1"/>
    <property type="molecule type" value="Genomic_DNA"/>
</dbReference>
<evidence type="ECO:0000256" key="3">
    <source>
        <dbReference type="ARBA" id="ARBA00022777"/>
    </source>
</evidence>
<reference evidence="6 7" key="1">
    <citation type="submission" date="2024-09" db="EMBL/GenBank/DDBJ databases">
        <authorList>
            <person name="Sun Q."/>
            <person name="Mori K."/>
        </authorList>
    </citation>
    <scope>NUCLEOTIDE SEQUENCE [LARGE SCALE GENOMIC DNA]</scope>
    <source>
        <strain evidence="6 7">KCTC 23315</strain>
    </source>
</reference>
<dbReference type="PIRSF" id="PIRSF028756">
    <property type="entry name" value="PPK2_prd"/>
    <property type="match status" value="1"/>
</dbReference>
<dbReference type="Pfam" id="PF03976">
    <property type="entry name" value="PPK2"/>
    <property type="match status" value="1"/>
</dbReference>
<keyword evidence="4" id="KW-0175">Coiled coil</keyword>
<evidence type="ECO:0000313" key="6">
    <source>
        <dbReference type="EMBL" id="MFC0050500.1"/>
    </source>
</evidence>
<dbReference type="Proteomes" id="UP001589813">
    <property type="component" value="Unassembled WGS sequence"/>
</dbReference>
<keyword evidence="2" id="KW-0808">Transferase</keyword>
<name>A0ABV6BLZ2_9GAMM</name>